<accession>A0ABD1Q9M0</accession>
<evidence type="ECO:0000313" key="3">
    <source>
        <dbReference type="Proteomes" id="UP001604277"/>
    </source>
</evidence>
<comment type="caution">
    <text evidence="2">The sequence shown here is derived from an EMBL/GenBank/DDBJ whole genome shotgun (WGS) entry which is preliminary data.</text>
</comment>
<dbReference type="AlphaFoldDB" id="A0ABD1Q9M0"/>
<evidence type="ECO:0000313" key="2">
    <source>
        <dbReference type="EMBL" id="KAL2472846.1"/>
    </source>
</evidence>
<reference evidence="3" key="1">
    <citation type="submission" date="2024-07" db="EMBL/GenBank/DDBJ databases">
        <title>Two chromosome-level genome assemblies of Korean endemic species Abeliophyllum distichum and Forsythia ovata (Oleaceae).</title>
        <authorList>
            <person name="Jang H."/>
        </authorList>
    </citation>
    <scope>NUCLEOTIDE SEQUENCE [LARGE SCALE GENOMIC DNA]</scope>
</reference>
<dbReference type="EMBL" id="JBFOLJ010000015">
    <property type="protein sequence ID" value="KAL2472846.1"/>
    <property type="molecule type" value="Genomic_DNA"/>
</dbReference>
<evidence type="ECO:0000256" key="1">
    <source>
        <dbReference type="SAM" id="MobiDB-lite"/>
    </source>
</evidence>
<name>A0ABD1Q9M0_9LAMI</name>
<organism evidence="2 3">
    <name type="scientific">Forsythia ovata</name>
    <dbReference type="NCBI Taxonomy" id="205694"/>
    <lineage>
        <taxon>Eukaryota</taxon>
        <taxon>Viridiplantae</taxon>
        <taxon>Streptophyta</taxon>
        <taxon>Embryophyta</taxon>
        <taxon>Tracheophyta</taxon>
        <taxon>Spermatophyta</taxon>
        <taxon>Magnoliopsida</taxon>
        <taxon>eudicotyledons</taxon>
        <taxon>Gunneridae</taxon>
        <taxon>Pentapetalae</taxon>
        <taxon>asterids</taxon>
        <taxon>lamiids</taxon>
        <taxon>Lamiales</taxon>
        <taxon>Oleaceae</taxon>
        <taxon>Forsythieae</taxon>
        <taxon>Forsythia</taxon>
    </lineage>
</organism>
<sequence length="112" mass="12556">MEDSREVSHVMKDVPNVDPFEPEKGSNALNSVPTQNPSGTGVNKNVWKQMGNEEKKTAAVNEEMSRLNRLPANSSYASHRLRVLNKILQLLSIQRTTSQDEELELLFAGLHI</sequence>
<feature type="compositionally biased region" description="Basic and acidic residues" evidence="1">
    <location>
        <begin position="1"/>
        <end position="12"/>
    </location>
</feature>
<dbReference type="Proteomes" id="UP001604277">
    <property type="component" value="Unassembled WGS sequence"/>
</dbReference>
<keyword evidence="3" id="KW-1185">Reference proteome</keyword>
<proteinExistence type="predicted"/>
<gene>
    <name evidence="2" type="ORF">Fot_48582</name>
</gene>
<feature type="region of interest" description="Disordered" evidence="1">
    <location>
        <begin position="1"/>
        <end position="45"/>
    </location>
</feature>
<protein>
    <submittedName>
        <fullName evidence="2">Uncharacterized protein</fullName>
    </submittedName>
</protein>
<feature type="compositionally biased region" description="Polar residues" evidence="1">
    <location>
        <begin position="27"/>
        <end position="43"/>
    </location>
</feature>